<evidence type="ECO:0000313" key="2">
    <source>
        <dbReference type="EMBL" id="MCY6957431.1"/>
    </source>
</evidence>
<keyword evidence="1" id="KW-0175">Coiled coil</keyword>
<gene>
    <name evidence="2" type="ORF">OW729_02295</name>
</gene>
<protein>
    <recommendedName>
        <fullName evidence="4">HNH endonuclease</fullName>
    </recommendedName>
</protein>
<keyword evidence="3" id="KW-1185">Reference proteome</keyword>
<reference evidence="2" key="1">
    <citation type="submission" date="2022-12" db="EMBL/GenBank/DDBJ databases">
        <title>Clostridium sp. nov., isolated from industrial wastewater.</title>
        <authorList>
            <person name="Jiayan W."/>
        </authorList>
    </citation>
    <scope>NUCLEOTIDE SEQUENCE</scope>
    <source>
        <strain evidence="2">ZC22-4</strain>
    </source>
</reference>
<dbReference type="Proteomes" id="UP001144612">
    <property type="component" value="Unassembled WGS sequence"/>
</dbReference>
<dbReference type="RefSeq" id="WP_268059803.1">
    <property type="nucleotide sequence ID" value="NZ_JAPQFJ010000002.1"/>
</dbReference>
<proteinExistence type="predicted"/>
<comment type="caution">
    <text evidence="2">The sequence shown here is derived from an EMBL/GenBank/DDBJ whole genome shotgun (WGS) entry which is preliminary data.</text>
</comment>
<organism evidence="2 3">
    <name type="scientific">Clostridium brassicae</name>
    <dbReference type="NCBI Taxonomy" id="2999072"/>
    <lineage>
        <taxon>Bacteria</taxon>
        <taxon>Bacillati</taxon>
        <taxon>Bacillota</taxon>
        <taxon>Clostridia</taxon>
        <taxon>Eubacteriales</taxon>
        <taxon>Clostridiaceae</taxon>
        <taxon>Clostridium</taxon>
    </lineage>
</organism>
<evidence type="ECO:0000256" key="1">
    <source>
        <dbReference type="SAM" id="Coils"/>
    </source>
</evidence>
<evidence type="ECO:0000313" key="3">
    <source>
        <dbReference type="Proteomes" id="UP001144612"/>
    </source>
</evidence>
<accession>A0ABT4D566</accession>
<sequence length="581" mass="69155">MDISKYIQEYDFYNYFEKIKKEFKQQVNIQKYLENNSEENFVKFSQEFWENTNISVNKLKEKYNVSKQIAFSDIIKAYPTDKYIKLLKMYYNNSPIENLISEFAIPYNRIEKIIVSIVIDSLENYCPKCFNDSFEIESDLEGRFIFKCQQCNKKVSKSDLLTIEQAKMEMERITEQKIRFEEKIEEIEKDLNNIKCPKCQEKLYLKKNNDTFSYEIKCDKCNYISNDIENTIKDFKEWKQRAAMMIAIKAKEQELIEKALEIKKEQDVLFTKENIITSLENSDTLDFLNHVLEMDNMVVWSELFKRIKACNRLEKMMLSKIIELAKESGEKSTYRFKDKEIIMYGYIPQEPIIYDLINKTKILVARQIIRKLMKQNFVLLSEEQNYIFVPEILINNLETINNLMVVKDINSSIRYLVFQRQSYTCMTCGETGRPLKIAYMTSDKNINNLNNLIALCDNCYDIMTKNQILIDGTITFEVDYLDNNNLKSFEFLTYYYPELKTDETIRKTLYDWENYFSLTDIIKALTITIDKIKRNKMDGTVNTLFSYTNAILKNNNEAGTHVNVYDSLKEQYNLEKWIEDI</sequence>
<feature type="coiled-coil region" evidence="1">
    <location>
        <begin position="163"/>
        <end position="190"/>
    </location>
</feature>
<name>A0ABT4D566_9CLOT</name>
<evidence type="ECO:0008006" key="4">
    <source>
        <dbReference type="Google" id="ProtNLM"/>
    </source>
</evidence>
<dbReference type="EMBL" id="JAPQFJ010000002">
    <property type="protein sequence ID" value="MCY6957431.1"/>
    <property type="molecule type" value="Genomic_DNA"/>
</dbReference>